<gene>
    <name evidence="1" type="ORF">LELG_05050</name>
</gene>
<evidence type="ECO:0000313" key="1">
    <source>
        <dbReference type="EMBL" id="EDK46869.1"/>
    </source>
</evidence>
<dbReference type="GeneID" id="5230779"/>
<dbReference type="Proteomes" id="UP000001996">
    <property type="component" value="Unassembled WGS sequence"/>
</dbReference>
<organism evidence="1 2">
    <name type="scientific">Lodderomyces elongisporus (strain ATCC 11503 / CBS 2605 / JCM 1781 / NBRC 1676 / NRRL YB-4239)</name>
    <name type="common">Yeast</name>
    <name type="synonym">Saccharomyces elongisporus</name>
    <dbReference type="NCBI Taxonomy" id="379508"/>
    <lineage>
        <taxon>Eukaryota</taxon>
        <taxon>Fungi</taxon>
        <taxon>Dikarya</taxon>
        <taxon>Ascomycota</taxon>
        <taxon>Saccharomycotina</taxon>
        <taxon>Pichiomycetes</taxon>
        <taxon>Debaryomycetaceae</taxon>
        <taxon>Candida/Lodderomyces clade</taxon>
        <taxon>Lodderomyces</taxon>
    </lineage>
</organism>
<dbReference type="OrthoDB" id="4090463at2759"/>
<reference evidence="1 2" key="1">
    <citation type="journal article" date="2009" name="Nature">
        <title>Evolution of pathogenicity and sexual reproduction in eight Candida genomes.</title>
        <authorList>
            <person name="Butler G."/>
            <person name="Rasmussen M.D."/>
            <person name="Lin M.F."/>
            <person name="Santos M.A."/>
            <person name="Sakthikumar S."/>
            <person name="Munro C.A."/>
            <person name="Rheinbay E."/>
            <person name="Grabherr M."/>
            <person name="Forche A."/>
            <person name="Reedy J.L."/>
            <person name="Agrafioti I."/>
            <person name="Arnaud M.B."/>
            <person name="Bates S."/>
            <person name="Brown A.J."/>
            <person name="Brunke S."/>
            <person name="Costanzo M.C."/>
            <person name="Fitzpatrick D.A."/>
            <person name="de Groot P.W."/>
            <person name="Harris D."/>
            <person name="Hoyer L.L."/>
            <person name="Hube B."/>
            <person name="Klis F.M."/>
            <person name="Kodira C."/>
            <person name="Lennard N."/>
            <person name="Logue M.E."/>
            <person name="Martin R."/>
            <person name="Neiman A.M."/>
            <person name="Nikolaou E."/>
            <person name="Quail M.A."/>
            <person name="Quinn J."/>
            <person name="Santos M.C."/>
            <person name="Schmitzberger F.F."/>
            <person name="Sherlock G."/>
            <person name="Shah P."/>
            <person name="Silverstein K.A."/>
            <person name="Skrzypek M.S."/>
            <person name="Soll D."/>
            <person name="Staggs R."/>
            <person name="Stansfield I."/>
            <person name="Stumpf M.P."/>
            <person name="Sudbery P.E."/>
            <person name="Srikantha T."/>
            <person name="Zeng Q."/>
            <person name="Berman J."/>
            <person name="Berriman M."/>
            <person name="Heitman J."/>
            <person name="Gow N.A."/>
            <person name="Lorenz M.C."/>
            <person name="Birren B.W."/>
            <person name="Kellis M."/>
            <person name="Cuomo C.A."/>
        </authorList>
    </citation>
    <scope>NUCLEOTIDE SEQUENCE [LARGE SCALE GENOMIC DNA]</scope>
    <source>
        <strain evidence="2">ATCC 11503 / BCRC 21390 / CBS 2605 / JCM 1781 / NBRC 1676 / NRRL YB-4239</strain>
    </source>
</reference>
<proteinExistence type="predicted"/>
<keyword evidence="2" id="KW-1185">Reference proteome</keyword>
<dbReference type="InParanoid" id="A5E611"/>
<dbReference type="AlphaFoldDB" id="A5E611"/>
<dbReference type="HOGENOM" id="CLU_1916804_0_0_1"/>
<dbReference type="OMA" id="ELMEGWN"/>
<dbReference type="eggNOG" id="ENOG502S4DB">
    <property type="taxonomic scope" value="Eukaryota"/>
</dbReference>
<evidence type="ECO:0000313" key="2">
    <source>
        <dbReference type="Proteomes" id="UP000001996"/>
    </source>
</evidence>
<dbReference type="EMBL" id="CH981531">
    <property type="protein sequence ID" value="EDK46869.1"/>
    <property type="molecule type" value="Genomic_DNA"/>
</dbReference>
<accession>A5E611</accession>
<name>A5E611_LODEL</name>
<sequence>MTLTKYQRGDAIEGWNDCPTPVMMSKNNSTISLGETVRRNREETMELCDKVFTLPIQLPERELTHHKQKLQTQIQTMNETHLHFLATVFHEVIEGTIERKELANQVVEYMMAHEGVASWCSPLKKIVSKV</sequence>
<dbReference type="VEuPathDB" id="FungiDB:LELG_05050"/>
<dbReference type="KEGG" id="lel:PVL30_005188"/>
<protein>
    <submittedName>
        <fullName evidence="1">Uncharacterized protein</fullName>
    </submittedName>
</protein>